<accession>A0A915JFB7</accession>
<dbReference type="AlphaFoldDB" id="A0A915JFB7"/>
<reference evidence="4" key="1">
    <citation type="submission" date="2022-11" db="UniProtKB">
        <authorList>
            <consortium name="WormBaseParasite"/>
        </authorList>
    </citation>
    <scope>IDENTIFICATION</scope>
</reference>
<feature type="compositionally biased region" description="Polar residues" evidence="2">
    <location>
        <begin position="1"/>
        <end position="14"/>
    </location>
</feature>
<feature type="coiled-coil region" evidence="1">
    <location>
        <begin position="53"/>
        <end position="80"/>
    </location>
</feature>
<evidence type="ECO:0000313" key="4">
    <source>
        <dbReference type="WBParaSite" id="nRc.2.0.1.t24884-RA"/>
    </source>
</evidence>
<sequence>MGKSSSSNDLMASTSEDKENQNKPGDIKIVNKKNSRHGVKKVGQELKKVGHDLKKVDHELERAGHELKKAGQNLQQLRITPRLALDPAQTRTTRPERVHHPPRRACRSLLKRPRGQLWSRDEIDDYAVTSQGAGIYYLLELTNIHMNLRPTKYHLSTVLTVLKKLS</sequence>
<evidence type="ECO:0000256" key="2">
    <source>
        <dbReference type="SAM" id="MobiDB-lite"/>
    </source>
</evidence>
<feature type="compositionally biased region" description="Basic residues" evidence="2">
    <location>
        <begin position="30"/>
        <end position="40"/>
    </location>
</feature>
<evidence type="ECO:0000313" key="3">
    <source>
        <dbReference type="Proteomes" id="UP000887565"/>
    </source>
</evidence>
<protein>
    <submittedName>
        <fullName evidence="4">t-SNARE coiled-coil homology domain-containing protein</fullName>
    </submittedName>
</protein>
<organism evidence="3 4">
    <name type="scientific">Romanomermis culicivorax</name>
    <name type="common">Nematode worm</name>
    <dbReference type="NCBI Taxonomy" id="13658"/>
    <lineage>
        <taxon>Eukaryota</taxon>
        <taxon>Metazoa</taxon>
        <taxon>Ecdysozoa</taxon>
        <taxon>Nematoda</taxon>
        <taxon>Enoplea</taxon>
        <taxon>Dorylaimia</taxon>
        <taxon>Mermithida</taxon>
        <taxon>Mermithoidea</taxon>
        <taxon>Mermithidae</taxon>
        <taxon>Romanomermis</taxon>
    </lineage>
</organism>
<keyword evidence="3" id="KW-1185">Reference proteome</keyword>
<feature type="region of interest" description="Disordered" evidence="2">
    <location>
        <begin position="82"/>
        <end position="101"/>
    </location>
</feature>
<dbReference type="WBParaSite" id="nRc.2.0.1.t24884-RA">
    <property type="protein sequence ID" value="nRc.2.0.1.t24884-RA"/>
    <property type="gene ID" value="nRc.2.0.1.g24884"/>
</dbReference>
<keyword evidence="1" id="KW-0175">Coiled coil</keyword>
<proteinExistence type="predicted"/>
<evidence type="ECO:0000256" key="1">
    <source>
        <dbReference type="SAM" id="Coils"/>
    </source>
</evidence>
<dbReference type="Proteomes" id="UP000887565">
    <property type="component" value="Unplaced"/>
</dbReference>
<name>A0A915JFB7_ROMCU</name>
<feature type="region of interest" description="Disordered" evidence="2">
    <location>
        <begin position="1"/>
        <end position="47"/>
    </location>
</feature>